<feature type="non-terminal residue" evidence="2">
    <location>
        <position position="1"/>
    </location>
</feature>
<feature type="transmembrane region" description="Helical" evidence="1">
    <location>
        <begin position="20"/>
        <end position="40"/>
    </location>
</feature>
<sequence>QQKLFEIGVALGEGGDVNPVGVATSLFALLFTGSMMNGLVKDRIIKTNNKNNNKSKGTT</sequence>
<organism evidence="2">
    <name type="scientific">marine sediment metagenome</name>
    <dbReference type="NCBI Taxonomy" id="412755"/>
    <lineage>
        <taxon>unclassified sequences</taxon>
        <taxon>metagenomes</taxon>
        <taxon>ecological metagenomes</taxon>
    </lineage>
</organism>
<gene>
    <name evidence="2" type="ORF">S12H4_45169</name>
</gene>
<keyword evidence="1" id="KW-0472">Membrane</keyword>
<evidence type="ECO:0000313" key="2">
    <source>
        <dbReference type="EMBL" id="GAJ07062.1"/>
    </source>
</evidence>
<comment type="caution">
    <text evidence="2">The sequence shown here is derived from an EMBL/GenBank/DDBJ whole genome shotgun (WGS) entry which is preliminary data.</text>
</comment>
<keyword evidence="1" id="KW-1133">Transmembrane helix</keyword>
<keyword evidence="1" id="KW-0812">Transmembrane</keyword>
<evidence type="ECO:0000256" key="1">
    <source>
        <dbReference type="SAM" id="Phobius"/>
    </source>
</evidence>
<dbReference type="EMBL" id="BARW01027904">
    <property type="protein sequence ID" value="GAJ07062.1"/>
    <property type="molecule type" value="Genomic_DNA"/>
</dbReference>
<dbReference type="AlphaFoldDB" id="X1UTY4"/>
<accession>X1UTY4</accession>
<reference evidence="2" key="1">
    <citation type="journal article" date="2014" name="Front. Microbiol.">
        <title>High frequency of phylogenetically diverse reductive dehalogenase-homologous genes in deep subseafloor sedimentary metagenomes.</title>
        <authorList>
            <person name="Kawai M."/>
            <person name="Futagami T."/>
            <person name="Toyoda A."/>
            <person name="Takaki Y."/>
            <person name="Nishi S."/>
            <person name="Hori S."/>
            <person name="Arai W."/>
            <person name="Tsubouchi T."/>
            <person name="Morono Y."/>
            <person name="Uchiyama I."/>
            <person name="Ito T."/>
            <person name="Fujiyama A."/>
            <person name="Inagaki F."/>
            <person name="Takami H."/>
        </authorList>
    </citation>
    <scope>NUCLEOTIDE SEQUENCE</scope>
    <source>
        <strain evidence="2">Expedition CK06-06</strain>
    </source>
</reference>
<protein>
    <submittedName>
        <fullName evidence="2">Uncharacterized protein</fullName>
    </submittedName>
</protein>
<name>X1UTY4_9ZZZZ</name>
<proteinExistence type="predicted"/>